<organism evidence="1 2">
    <name type="scientific">Streptomyces plumbiresistens</name>
    <dbReference type="NCBI Taxonomy" id="511811"/>
    <lineage>
        <taxon>Bacteria</taxon>
        <taxon>Bacillati</taxon>
        <taxon>Actinomycetota</taxon>
        <taxon>Actinomycetes</taxon>
        <taxon>Kitasatosporales</taxon>
        <taxon>Streptomycetaceae</taxon>
        <taxon>Streptomyces</taxon>
    </lineage>
</organism>
<reference evidence="2" key="1">
    <citation type="journal article" date="2019" name="Int. J. Syst. Evol. Microbiol.">
        <title>The Global Catalogue of Microorganisms (GCM) 10K type strain sequencing project: providing services to taxonomists for standard genome sequencing and annotation.</title>
        <authorList>
            <consortium name="The Broad Institute Genomics Platform"/>
            <consortium name="The Broad Institute Genome Sequencing Center for Infectious Disease"/>
            <person name="Wu L."/>
            <person name="Ma J."/>
        </authorList>
    </citation>
    <scope>NUCLEOTIDE SEQUENCE [LARGE SCALE GENOMIC DNA]</scope>
    <source>
        <strain evidence="2">JCM 16924</strain>
    </source>
</reference>
<protein>
    <submittedName>
        <fullName evidence="1">Uncharacterized protein</fullName>
    </submittedName>
</protein>
<sequence>MVSAPRQPESLGDYLYRHLNLPLDFEGPFTVKHLADVAVLATAHSAGYAATQHLVSLMAGIPVPTERNDEREGFWFKFWQASGTAYFMPANMKHSVVAALDGDGTSLADRFLTGLSEMSPEQWAATASVVGTALEGRLSPLKEPERNGELWLRDVQLTAWRVLYADHAPLGWEERMAFREEWKSV</sequence>
<proteinExistence type="predicted"/>
<evidence type="ECO:0000313" key="2">
    <source>
        <dbReference type="Proteomes" id="UP001500456"/>
    </source>
</evidence>
<name>A0ABP7TMF0_9ACTN</name>
<evidence type="ECO:0000313" key="1">
    <source>
        <dbReference type="EMBL" id="GAA4028488.1"/>
    </source>
</evidence>
<gene>
    <name evidence="1" type="ORF">GCM10022232_87940</name>
</gene>
<dbReference type="Proteomes" id="UP001500456">
    <property type="component" value="Unassembled WGS sequence"/>
</dbReference>
<dbReference type="RefSeq" id="WP_345571207.1">
    <property type="nucleotide sequence ID" value="NZ_BAAAZX010000044.1"/>
</dbReference>
<keyword evidence="2" id="KW-1185">Reference proteome</keyword>
<dbReference type="EMBL" id="BAAAZX010000044">
    <property type="protein sequence ID" value="GAA4028488.1"/>
    <property type="molecule type" value="Genomic_DNA"/>
</dbReference>
<accession>A0ABP7TMF0</accession>
<comment type="caution">
    <text evidence="1">The sequence shown here is derived from an EMBL/GenBank/DDBJ whole genome shotgun (WGS) entry which is preliminary data.</text>
</comment>